<dbReference type="Gene3D" id="1.10.10.10">
    <property type="entry name" value="Winged helix-like DNA-binding domain superfamily/Winged helix DNA-binding domain"/>
    <property type="match status" value="1"/>
</dbReference>
<evidence type="ECO:0000313" key="2">
    <source>
        <dbReference type="Proteomes" id="UP000008974"/>
    </source>
</evidence>
<comment type="caution">
    <text evidence="1">The sequence shown here is derived from an EMBL/GenBank/DDBJ whole genome shotgun (WGS) entry which is preliminary data.</text>
</comment>
<organism evidence="1 2">
    <name type="scientific">Giardia intestinalis (strain P15)</name>
    <name type="common">Giardia lamblia</name>
    <dbReference type="NCBI Taxonomy" id="658858"/>
    <lineage>
        <taxon>Eukaryota</taxon>
        <taxon>Metamonada</taxon>
        <taxon>Diplomonadida</taxon>
        <taxon>Hexamitidae</taxon>
        <taxon>Giardiinae</taxon>
        <taxon>Giardia</taxon>
    </lineage>
</organism>
<gene>
    <name evidence="1" type="ORF">GLP15_139</name>
</gene>
<accession>E1EY66</accession>
<reference evidence="1 2" key="1">
    <citation type="journal article" date="2010" name="BMC Genomics">
        <title>Genome analysis and comparative genomics of a Giardia intestinalis assemblage E isolate.</title>
        <authorList>
            <person name="Jerlstrom-Hultqvist J."/>
            <person name="Franzen O."/>
            <person name="Ankarklev J."/>
            <person name="Xu F."/>
            <person name="Nohynkova E."/>
            <person name="Andersson J.O."/>
            <person name="Svard S.G."/>
            <person name="Andersson B."/>
        </authorList>
    </citation>
    <scope>NUCLEOTIDE SEQUENCE [LARGE SCALE GENOMIC DNA]</scope>
    <source>
        <strain evidence="1 2">P15</strain>
    </source>
</reference>
<dbReference type="VEuPathDB" id="GiardiaDB:GLP15_139"/>
<dbReference type="InterPro" id="IPR036388">
    <property type="entry name" value="WH-like_DNA-bd_sf"/>
</dbReference>
<dbReference type="AlphaFoldDB" id="E1EY66"/>
<protein>
    <submittedName>
        <fullName evidence="1">Uncharacterized protein</fullName>
    </submittedName>
</protein>
<dbReference type="SUPFAM" id="SSF46689">
    <property type="entry name" value="Homeodomain-like"/>
    <property type="match status" value="1"/>
</dbReference>
<dbReference type="OMA" id="NTQTCAH"/>
<evidence type="ECO:0000313" key="1">
    <source>
        <dbReference type="EMBL" id="EFO64873.1"/>
    </source>
</evidence>
<dbReference type="EMBL" id="ACVC01000063">
    <property type="protein sequence ID" value="EFO64873.1"/>
    <property type="molecule type" value="Genomic_DNA"/>
</dbReference>
<dbReference type="Proteomes" id="UP000008974">
    <property type="component" value="Unassembled WGS sequence"/>
</dbReference>
<name>E1EY66_GIAIA</name>
<sequence length="186" mass="20949">MDVNTQTCAHAAFFSDLDDLFWETATENEAICQTDPFQVATWTDTKLDTGASTPDLSVSAPELRHNTRSTPLELRLRVVQLREQQSLPFSKISSTLAMPLTTVKSIWQTYRREGRVEPLQGGGWNQRPDRMTVAARVSGPVRARILELRAAHTPLRVISDSIWHEYGIRVSRSACGVLLRRLEACK</sequence>
<dbReference type="InterPro" id="IPR009057">
    <property type="entry name" value="Homeodomain-like_sf"/>
</dbReference>
<dbReference type="OrthoDB" id="10254766at2759"/>
<proteinExistence type="predicted"/>